<proteinExistence type="predicted"/>
<reference evidence="1" key="1">
    <citation type="submission" date="2024-12" db="EMBL/GenBank/DDBJ databases">
        <title>Comparative genomics and development of molecular markers within Purpureocillium lilacinum and among Purpureocillium species.</title>
        <authorList>
            <person name="Yeh Z.-Y."/>
            <person name="Ni N.-T."/>
            <person name="Lo P.-H."/>
            <person name="Mushyakhwo K."/>
            <person name="Lin C.-F."/>
            <person name="Nai Y.-S."/>
        </authorList>
    </citation>
    <scope>NUCLEOTIDE SEQUENCE</scope>
    <source>
        <strain evidence="1">NCHU-NPUST-175</strain>
    </source>
</reference>
<evidence type="ECO:0000313" key="1">
    <source>
        <dbReference type="EMBL" id="KAL3952591.1"/>
    </source>
</evidence>
<comment type="caution">
    <text evidence="1">The sequence shown here is derived from an EMBL/GenBank/DDBJ whole genome shotgun (WGS) entry which is preliminary data.</text>
</comment>
<protein>
    <submittedName>
        <fullName evidence="1">Uncharacterized protein</fullName>
    </submittedName>
</protein>
<evidence type="ECO:0000313" key="2">
    <source>
        <dbReference type="Proteomes" id="UP001638806"/>
    </source>
</evidence>
<sequence>MTPRPRRMCKDYCPEPCWIALACRCGLAVGRYMKPWASSRNGHAHGPLVAAMAERELIGALSRRHNTTFPDGASDVDLAWANDPRGREHRVMPRYRRWGLQRWLGLAVAPWFLRKFTNKPAFMHHVAQGGRAGGGIGITSPALSSRGHGNEVLRRCGLTAQTAHHRLSLSRTTLPSLSGSRHLVLPPRQSQHNGRANTGRLQQLGAPAKCCALAMRHCDQHQGLDGRRGCRTLRPPVAIAGAHVRPVRAAGPLRMFMSARLPVFPSVRTAQRLTAAGPDDGPEDALLQQRPGRGTLCFSGQV</sequence>
<name>A0ACC4D873_PURLI</name>
<keyword evidence="2" id="KW-1185">Reference proteome</keyword>
<gene>
    <name evidence="1" type="ORF">ACCO45_012534</name>
</gene>
<accession>A0ACC4D873</accession>
<dbReference type="EMBL" id="JBGNUJ010000012">
    <property type="protein sequence ID" value="KAL3952591.1"/>
    <property type="molecule type" value="Genomic_DNA"/>
</dbReference>
<dbReference type="Proteomes" id="UP001638806">
    <property type="component" value="Unassembled WGS sequence"/>
</dbReference>
<organism evidence="1 2">
    <name type="scientific">Purpureocillium lilacinum</name>
    <name type="common">Paecilomyces lilacinus</name>
    <dbReference type="NCBI Taxonomy" id="33203"/>
    <lineage>
        <taxon>Eukaryota</taxon>
        <taxon>Fungi</taxon>
        <taxon>Dikarya</taxon>
        <taxon>Ascomycota</taxon>
        <taxon>Pezizomycotina</taxon>
        <taxon>Sordariomycetes</taxon>
        <taxon>Hypocreomycetidae</taxon>
        <taxon>Hypocreales</taxon>
        <taxon>Ophiocordycipitaceae</taxon>
        <taxon>Purpureocillium</taxon>
    </lineage>
</organism>